<name>A0ABQ9VI66_SAGOE</name>
<evidence type="ECO:0000313" key="2">
    <source>
        <dbReference type="EMBL" id="KAK2109048.1"/>
    </source>
</evidence>
<feature type="region of interest" description="Disordered" evidence="1">
    <location>
        <begin position="34"/>
        <end position="78"/>
    </location>
</feature>
<dbReference type="EMBL" id="JASSZA010000006">
    <property type="protein sequence ID" value="KAK2109048.1"/>
    <property type="molecule type" value="Genomic_DNA"/>
</dbReference>
<evidence type="ECO:0000256" key="1">
    <source>
        <dbReference type="SAM" id="MobiDB-lite"/>
    </source>
</evidence>
<protein>
    <submittedName>
        <fullName evidence="2">Uncharacterized protein</fullName>
    </submittedName>
</protein>
<organism evidence="2 3">
    <name type="scientific">Saguinus oedipus</name>
    <name type="common">Cotton-top tamarin</name>
    <name type="synonym">Oedipomidas oedipus</name>
    <dbReference type="NCBI Taxonomy" id="9490"/>
    <lineage>
        <taxon>Eukaryota</taxon>
        <taxon>Metazoa</taxon>
        <taxon>Chordata</taxon>
        <taxon>Craniata</taxon>
        <taxon>Vertebrata</taxon>
        <taxon>Euteleostomi</taxon>
        <taxon>Mammalia</taxon>
        <taxon>Eutheria</taxon>
        <taxon>Euarchontoglires</taxon>
        <taxon>Primates</taxon>
        <taxon>Haplorrhini</taxon>
        <taxon>Platyrrhini</taxon>
        <taxon>Cebidae</taxon>
        <taxon>Callitrichinae</taxon>
        <taxon>Saguinus</taxon>
    </lineage>
</organism>
<dbReference type="Proteomes" id="UP001266305">
    <property type="component" value="Unassembled WGS sequence"/>
</dbReference>
<proteinExistence type="predicted"/>
<keyword evidence="3" id="KW-1185">Reference proteome</keyword>
<comment type="caution">
    <text evidence="2">The sequence shown here is derived from an EMBL/GenBank/DDBJ whole genome shotgun (WGS) entry which is preliminary data.</text>
</comment>
<sequence length="123" mass="14174">MLDSSDTVMFPITFHKQKCKSSVTEILLTWKKEELHEGKKPKKRENEGLQEVSNCREGLMGNIRKSGSHGAQDSKKQSFSWLGENQEHLKLTSKWCRFIALRTNLTLDNQDRGAQKNLNSHFV</sequence>
<reference evidence="2 3" key="1">
    <citation type="submission" date="2023-05" db="EMBL/GenBank/DDBJ databases">
        <title>B98-5 Cell Line De Novo Hybrid Assembly: An Optical Mapping Approach.</title>
        <authorList>
            <person name="Kananen K."/>
            <person name="Auerbach J.A."/>
            <person name="Kautto E."/>
            <person name="Blachly J.S."/>
        </authorList>
    </citation>
    <scope>NUCLEOTIDE SEQUENCE [LARGE SCALE GENOMIC DNA]</scope>
    <source>
        <strain evidence="2">B95-8</strain>
        <tissue evidence="2">Cell line</tissue>
    </source>
</reference>
<accession>A0ABQ9VI66</accession>
<evidence type="ECO:0000313" key="3">
    <source>
        <dbReference type="Proteomes" id="UP001266305"/>
    </source>
</evidence>
<gene>
    <name evidence="2" type="ORF">P7K49_014213</name>
</gene>